<keyword evidence="18" id="KW-1185">Reference proteome</keyword>
<dbReference type="PIRSF" id="PIRSF000350">
    <property type="entry name" value="Mercury_reductase_MerA"/>
    <property type="match status" value="1"/>
</dbReference>
<dbReference type="NCBIfam" id="TIGR01350">
    <property type="entry name" value="lipoamide_DH"/>
    <property type="match status" value="1"/>
</dbReference>
<feature type="active site" description="Proton acceptor" evidence="11">
    <location>
        <position position="439"/>
    </location>
</feature>
<evidence type="ECO:0000256" key="13">
    <source>
        <dbReference type="PIRSR" id="PIRSR000350-4"/>
    </source>
</evidence>
<dbReference type="GO" id="GO:0005737">
    <property type="term" value="C:cytoplasm"/>
    <property type="evidence" value="ECO:0007669"/>
    <property type="project" value="UniProtKB-ARBA"/>
</dbReference>
<dbReference type="GO" id="GO:0050660">
    <property type="term" value="F:flavin adenine dinucleotide binding"/>
    <property type="evidence" value="ECO:0007669"/>
    <property type="project" value="InterPro"/>
</dbReference>
<evidence type="ECO:0000313" key="17">
    <source>
        <dbReference type="EMBL" id="TCL43171.1"/>
    </source>
</evidence>
<dbReference type="PROSITE" id="PS00076">
    <property type="entry name" value="PYRIDINE_REDOX_1"/>
    <property type="match status" value="1"/>
</dbReference>
<evidence type="ECO:0000313" key="18">
    <source>
        <dbReference type="Proteomes" id="UP000294682"/>
    </source>
</evidence>
<evidence type="ECO:0000256" key="2">
    <source>
        <dbReference type="ARBA" id="ARBA00012608"/>
    </source>
</evidence>
<dbReference type="SUPFAM" id="SSF55424">
    <property type="entry name" value="FAD/NAD-linked reductases, dimerisation (C-terminal) domain"/>
    <property type="match status" value="1"/>
</dbReference>
<dbReference type="InterPro" id="IPR004099">
    <property type="entry name" value="Pyr_nucl-diS_OxRdtase_dimer"/>
</dbReference>
<dbReference type="InterPro" id="IPR012999">
    <property type="entry name" value="Pyr_OxRdtase_I_AS"/>
</dbReference>
<gene>
    <name evidence="17" type="ORF">EDD78_10630</name>
</gene>
<feature type="binding site" evidence="12">
    <location>
        <position position="307"/>
    </location>
    <ligand>
        <name>FAD</name>
        <dbReference type="ChEBI" id="CHEBI:57692"/>
    </ligand>
</feature>
<feature type="binding site" evidence="12">
    <location>
        <position position="201"/>
    </location>
    <ligand>
        <name>NAD(+)</name>
        <dbReference type="ChEBI" id="CHEBI:57540"/>
    </ligand>
</feature>
<keyword evidence="6 14" id="KW-0560">Oxidoreductase</keyword>
<dbReference type="EC" id="1.8.1.4" evidence="2 14"/>
<keyword evidence="7 12" id="KW-0520">NAD</keyword>
<dbReference type="PANTHER" id="PTHR22912:SF151">
    <property type="entry name" value="DIHYDROLIPOYL DEHYDROGENASE, MITOCHONDRIAL"/>
    <property type="match status" value="1"/>
</dbReference>
<dbReference type="InterPro" id="IPR016156">
    <property type="entry name" value="FAD/NAD-linked_Rdtase_dimer_sf"/>
</dbReference>
<dbReference type="InterPro" id="IPR001100">
    <property type="entry name" value="Pyr_nuc-diS_OxRdtase"/>
</dbReference>
<dbReference type="AlphaFoldDB" id="A0A9X8Y7Z3"/>
<keyword evidence="8" id="KW-1015">Disulfide bond</keyword>
<organism evidence="17 18">
    <name type="scientific">Harryflintia acetispora</name>
    <dbReference type="NCBI Taxonomy" id="1849041"/>
    <lineage>
        <taxon>Bacteria</taxon>
        <taxon>Bacillati</taxon>
        <taxon>Bacillota</taxon>
        <taxon>Clostridia</taxon>
        <taxon>Eubacteriales</taxon>
        <taxon>Oscillospiraceae</taxon>
        <taxon>Harryflintia</taxon>
    </lineage>
</organism>
<dbReference type="Pfam" id="PF07992">
    <property type="entry name" value="Pyr_redox_2"/>
    <property type="match status" value="1"/>
</dbReference>
<keyword evidence="5 12" id="KW-0274">FAD</keyword>
<feature type="binding site" evidence="12">
    <location>
        <position position="267"/>
    </location>
    <ligand>
        <name>NAD(+)</name>
        <dbReference type="ChEBI" id="CHEBI:57540"/>
    </ligand>
</feature>
<keyword evidence="12" id="KW-0547">Nucleotide-binding</keyword>
<evidence type="ECO:0000256" key="5">
    <source>
        <dbReference type="ARBA" id="ARBA00022827"/>
    </source>
</evidence>
<dbReference type="PRINTS" id="PR00411">
    <property type="entry name" value="PNDRDTASEI"/>
</dbReference>
<evidence type="ECO:0000256" key="14">
    <source>
        <dbReference type="RuleBase" id="RU003692"/>
    </source>
</evidence>
<keyword evidence="4 14" id="KW-0285">Flavoprotein</keyword>
<comment type="cofactor">
    <cofactor evidence="12 14">
        <name>FAD</name>
        <dbReference type="ChEBI" id="CHEBI:57692"/>
    </cofactor>
    <text evidence="12 14">Binds 1 FAD per subunit.</text>
</comment>
<keyword evidence="9 14" id="KW-0676">Redox-active center</keyword>
<dbReference type="GO" id="GO:0004148">
    <property type="term" value="F:dihydrolipoyl dehydrogenase (NADH) activity"/>
    <property type="evidence" value="ECO:0007669"/>
    <property type="project" value="UniProtKB-EC"/>
</dbReference>
<comment type="similarity">
    <text evidence="1 14">Belongs to the class-I pyridine nucleotide-disulfide oxidoreductase family.</text>
</comment>
<accession>A0A9X8Y7Z3</accession>
<evidence type="ECO:0000256" key="6">
    <source>
        <dbReference type="ARBA" id="ARBA00023002"/>
    </source>
</evidence>
<evidence type="ECO:0000256" key="4">
    <source>
        <dbReference type="ARBA" id="ARBA00022630"/>
    </source>
</evidence>
<feature type="disulfide bond" description="Redox-active" evidence="13">
    <location>
        <begin position="42"/>
        <end position="47"/>
    </location>
</feature>
<dbReference type="InterPro" id="IPR006258">
    <property type="entry name" value="Lipoamide_DH"/>
</dbReference>
<dbReference type="Proteomes" id="UP000294682">
    <property type="component" value="Unassembled WGS sequence"/>
</dbReference>
<feature type="binding site" evidence="12">
    <location>
        <position position="51"/>
    </location>
    <ligand>
        <name>FAD</name>
        <dbReference type="ChEBI" id="CHEBI:57692"/>
    </ligand>
</feature>
<reference evidence="17 18" key="1">
    <citation type="submission" date="2019-03" db="EMBL/GenBank/DDBJ databases">
        <title>Genomic Encyclopedia of Type Strains, Phase IV (KMG-IV): sequencing the most valuable type-strain genomes for metagenomic binning, comparative biology and taxonomic classification.</title>
        <authorList>
            <person name="Goeker M."/>
        </authorList>
    </citation>
    <scope>NUCLEOTIDE SEQUENCE [LARGE SCALE GENOMIC DNA]</scope>
    <source>
        <strain evidence="17 18">DSM 100433</strain>
    </source>
</reference>
<dbReference type="GO" id="GO:0006103">
    <property type="term" value="P:2-oxoglutarate metabolic process"/>
    <property type="evidence" value="ECO:0007669"/>
    <property type="project" value="TreeGrafter"/>
</dbReference>
<evidence type="ECO:0000256" key="7">
    <source>
        <dbReference type="ARBA" id="ARBA00023027"/>
    </source>
</evidence>
<evidence type="ECO:0000259" key="16">
    <source>
        <dbReference type="Pfam" id="PF07992"/>
    </source>
</evidence>
<dbReference type="RefSeq" id="WP_132084557.1">
    <property type="nucleotide sequence ID" value="NZ_SLUK01000006.1"/>
</dbReference>
<evidence type="ECO:0000256" key="9">
    <source>
        <dbReference type="ARBA" id="ARBA00023284"/>
    </source>
</evidence>
<dbReference type="Gene3D" id="3.50.50.60">
    <property type="entry name" value="FAD/NAD(P)-binding domain"/>
    <property type="match status" value="2"/>
</dbReference>
<dbReference type="PANTHER" id="PTHR22912">
    <property type="entry name" value="DISULFIDE OXIDOREDUCTASE"/>
    <property type="match status" value="1"/>
</dbReference>
<dbReference type="InterPro" id="IPR036188">
    <property type="entry name" value="FAD/NAD-bd_sf"/>
</dbReference>
<proteinExistence type="inferred from homology"/>
<protein>
    <recommendedName>
        <fullName evidence="3 14">Dihydrolipoyl dehydrogenase</fullName>
        <ecNumber evidence="2 14">1.8.1.4</ecNumber>
    </recommendedName>
</protein>
<comment type="caution">
    <text evidence="17">The sequence shown here is derived from an EMBL/GenBank/DDBJ whole genome shotgun (WGS) entry which is preliminary data.</text>
</comment>
<evidence type="ECO:0000256" key="3">
    <source>
        <dbReference type="ARBA" id="ARBA00016961"/>
    </source>
</evidence>
<comment type="miscellaneous">
    <text evidence="14">The active site is a redox-active disulfide bond.</text>
</comment>
<evidence type="ECO:0000256" key="10">
    <source>
        <dbReference type="ARBA" id="ARBA00049187"/>
    </source>
</evidence>
<evidence type="ECO:0000256" key="8">
    <source>
        <dbReference type="ARBA" id="ARBA00023157"/>
    </source>
</evidence>
<dbReference type="InterPro" id="IPR050151">
    <property type="entry name" value="Class-I_Pyr_Nuc-Dis_Oxidored"/>
</dbReference>
<name>A0A9X8Y7Z3_9FIRM</name>
<evidence type="ECO:0000256" key="12">
    <source>
        <dbReference type="PIRSR" id="PIRSR000350-3"/>
    </source>
</evidence>
<dbReference type="PRINTS" id="PR00368">
    <property type="entry name" value="FADPNR"/>
</dbReference>
<dbReference type="InterPro" id="IPR023753">
    <property type="entry name" value="FAD/NAD-binding_dom"/>
</dbReference>
<feature type="binding site" evidence="12">
    <location>
        <begin position="178"/>
        <end position="185"/>
    </location>
    <ligand>
        <name>NAD(+)</name>
        <dbReference type="ChEBI" id="CHEBI:57540"/>
    </ligand>
</feature>
<feature type="domain" description="Pyridine nucleotide-disulphide oxidoreductase dimerisation" evidence="15">
    <location>
        <begin position="341"/>
        <end position="449"/>
    </location>
</feature>
<evidence type="ECO:0000259" key="15">
    <source>
        <dbReference type="Pfam" id="PF02852"/>
    </source>
</evidence>
<dbReference type="EMBL" id="SLUK01000006">
    <property type="protein sequence ID" value="TCL43171.1"/>
    <property type="molecule type" value="Genomic_DNA"/>
</dbReference>
<sequence length="465" mass="49572">MSEQFDLVIVGAGPGGYEAAIRASQLGMKTALIERGEVGGTCLNRGCIPTKALLHAAESWRALQHFPELGLSVEGAGFDYQKVSAYKNGMVERLRAGVEGLIRANGITLVHGGALITGPHQVAVSGGEERRLTGKRILIAAGSLPAVPLIGGADLPGVMDSDMLLSCERLPQSLCLIGGGVIGVEFSTVLSSFGCKVTILEAAPRLLPGMDREISQNLAMILKKRGVDIHTGALVRRIERDGELLCTYEEKGEERTLSCKNVLIATGRRPNTAGLFAPGAEPKMERGAVRVDDDFRTDVEGLYAIGDALGGIQLAHAASAQGIYAVERMAGKEPSVCLSAIPSCVYTDPEIASVGLTADECKERGIAYRCTKYLMSGNGKSMLSLQERGFVKLVFEEGSEVLLGAQLMCARATDMVGELCDALANRLTARQLARTVRPHPTFCEGITEAVEDLWGRSIHTPPKRR</sequence>
<dbReference type="Pfam" id="PF02852">
    <property type="entry name" value="Pyr_redox_dim"/>
    <property type="match status" value="1"/>
</dbReference>
<evidence type="ECO:0000256" key="11">
    <source>
        <dbReference type="PIRSR" id="PIRSR000350-2"/>
    </source>
</evidence>
<feature type="domain" description="FAD/NAD(P)-binding" evidence="16">
    <location>
        <begin position="5"/>
        <end position="322"/>
    </location>
</feature>
<dbReference type="FunFam" id="3.30.390.30:FF:000001">
    <property type="entry name" value="Dihydrolipoyl dehydrogenase"/>
    <property type="match status" value="1"/>
</dbReference>
<evidence type="ECO:0000256" key="1">
    <source>
        <dbReference type="ARBA" id="ARBA00007532"/>
    </source>
</evidence>
<dbReference type="SUPFAM" id="SSF51905">
    <property type="entry name" value="FAD/NAD(P)-binding domain"/>
    <property type="match status" value="1"/>
</dbReference>
<dbReference type="Gene3D" id="3.30.390.30">
    <property type="match status" value="1"/>
</dbReference>
<comment type="catalytic activity">
    <reaction evidence="10 14">
        <text>N(6)-[(R)-dihydrolipoyl]-L-lysyl-[protein] + NAD(+) = N(6)-[(R)-lipoyl]-L-lysyl-[protein] + NADH + H(+)</text>
        <dbReference type="Rhea" id="RHEA:15045"/>
        <dbReference type="Rhea" id="RHEA-COMP:10474"/>
        <dbReference type="Rhea" id="RHEA-COMP:10475"/>
        <dbReference type="ChEBI" id="CHEBI:15378"/>
        <dbReference type="ChEBI" id="CHEBI:57540"/>
        <dbReference type="ChEBI" id="CHEBI:57945"/>
        <dbReference type="ChEBI" id="CHEBI:83099"/>
        <dbReference type="ChEBI" id="CHEBI:83100"/>
        <dbReference type="EC" id="1.8.1.4"/>
    </reaction>
</comment>